<dbReference type="Gene3D" id="3.40.50.1820">
    <property type="entry name" value="alpha/beta hydrolase"/>
    <property type="match status" value="1"/>
</dbReference>
<organism evidence="4 5">
    <name type="scientific">Candidatus Anaerobiospirillum pullistercoris</name>
    <dbReference type="NCBI Taxonomy" id="2838452"/>
    <lineage>
        <taxon>Bacteria</taxon>
        <taxon>Pseudomonadati</taxon>
        <taxon>Pseudomonadota</taxon>
        <taxon>Gammaproteobacteria</taxon>
        <taxon>Aeromonadales</taxon>
        <taxon>Succinivibrionaceae</taxon>
        <taxon>Anaerobiospirillum</taxon>
    </lineage>
</organism>
<dbReference type="InterPro" id="IPR029058">
    <property type="entry name" value="AB_hydrolase_fold"/>
</dbReference>
<name>A0A9D2B1Q1_9GAMM</name>
<proteinExistence type="predicted"/>
<evidence type="ECO:0000256" key="2">
    <source>
        <dbReference type="SAM" id="SignalP"/>
    </source>
</evidence>
<evidence type="ECO:0000313" key="4">
    <source>
        <dbReference type="EMBL" id="HIX57234.1"/>
    </source>
</evidence>
<evidence type="ECO:0000256" key="1">
    <source>
        <dbReference type="ARBA" id="ARBA00022801"/>
    </source>
</evidence>
<sequence length="344" mass="37220">MALRPLARLLSRLILVTGLCSTATYVAASEPTAPTAAQKELMGYTDGAQIMTVAERVTPIDARSNLIYAQVASPRQHDLLHMHLLIPRTESPKPAIIFFPGGGFTSSDYDRYTDMRYALARAGFVVASAEYRVVPHMFPSLVEDGKAAVRYLRAHAQDFGIDPDKIGVLGDSAGGYMSQIVATTNGEKEFDRGDFLDVSSDVQAAVSIYGISDLLSIGEGYSDEIVAVHKSPAVTEALLLHGPAFNTFAGASIDSDLEKAKKASPINHVDKNDPPMLLLHGSADTLVSPWQSAHMHEAQKKAGVDSSYILIEGADHGGIMWYQEPVFQQVISFFEQKLGKPAQK</sequence>
<comment type="caution">
    <text evidence="4">The sequence shown here is derived from an EMBL/GenBank/DDBJ whole genome shotgun (WGS) entry which is preliminary data.</text>
</comment>
<dbReference type="SUPFAM" id="SSF53474">
    <property type="entry name" value="alpha/beta-Hydrolases"/>
    <property type="match status" value="1"/>
</dbReference>
<feature type="chain" id="PRO_5038494162" evidence="2">
    <location>
        <begin position="29"/>
        <end position="344"/>
    </location>
</feature>
<dbReference type="PANTHER" id="PTHR48081">
    <property type="entry name" value="AB HYDROLASE SUPERFAMILY PROTEIN C4A8.06C"/>
    <property type="match status" value="1"/>
</dbReference>
<accession>A0A9D2B1Q1</accession>
<dbReference type="Proteomes" id="UP000886829">
    <property type="component" value="Unassembled WGS sequence"/>
</dbReference>
<dbReference type="PANTHER" id="PTHR48081:SF13">
    <property type="entry name" value="ALPHA_BETA HYDROLASE"/>
    <property type="match status" value="1"/>
</dbReference>
<keyword evidence="2" id="KW-0732">Signal</keyword>
<dbReference type="InterPro" id="IPR049492">
    <property type="entry name" value="BD-FAE-like_dom"/>
</dbReference>
<gene>
    <name evidence="4" type="ORF">H9850_07170</name>
</gene>
<dbReference type="GO" id="GO:0016787">
    <property type="term" value="F:hydrolase activity"/>
    <property type="evidence" value="ECO:0007669"/>
    <property type="project" value="UniProtKB-KW"/>
</dbReference>
<dbReference type="AlphaFoldDB" id="A0A9D2B1Q1"/>
<evidence type="ECO:0000259" key="3">
    <source>
        <dbReference type="Pfam" id="PF20434"/>
    </source>
</evidence>
<reference evidence="4" key="1">
    <citation type="journal article" date="2021" name="PeerJ">
        <title>Extensive microbial diversity within the chicken gut microbiome revealed by metagenomics and culture.</title>
        <authorList>
            <person name="Gilroy R."/>
            <person name="Ravi A."/>
            <person name="Getino M."/>
            <person name="Pursley I."/>
            <person name="Horton D.L."/>
            <person name="Alikhan N.F."/>
            <person name="Baker D."/>
            <person name="Gharbi K."/>
            <person name="Hall N."/>
            <person name="Watson M."/>
            <person name="Adriaenssens E.M."/>
            <person name="Foster-Nyarko E."/>
            <person name="Jarju S."/>
            <person name="Secka A."/>
            <person name="Antonio M."/>
            <person name="Oren A."/>
            <person name="Chaudhuri R.R."/>
            <person name="La Ragione R."/>
            <person name="Hildebrand F."/>
            <person name="Pallen M.J."/>
        </authorList>
    </citation>
    <scope>NUCLEOTIDE SEQUENCE</scope>
    <source>
        <strain evidence="4">USASDec5-558</strain>
    </source>
</reference>
<protein>
    <submittedName>
        <fullName evidence="4">Alpha/beta hydrolase</fullName>
    </submittedName>
</protein>
<dbReference type="EMBL" id="DXEV01000142">
    <property type="protein sequence ID" value="HIX57234.1"/>
    <property type="molecule type" value="Genomic_DNA"/>
</dbReference>
<evidence type="ECO:0000313" key="5">
    <source>
        <dbReference type="Proteomes" id="UP000886829"/>
    </source>
</evidence>
<dbReference type="Pfam" id="PF20434">
    <property type="entry name" value="BD-FAE"/>
    <property type="match status" value="1"/>
</dbReference>
<reference evidence="4" key="2">
    <citation type="submission" date="2021-04" db="EMBL/GenBank/DDBJ databases">
        <authorList>
            <person name="Gilroy R."/>
        </authorList>
    </citation>
    <scope>NUCLEOTIDE SEQUENCE</scope>
    <source>
        <strain evidence="4">USASDec5-558</strain>
    </source>
</reference>
<keyword evidence="1 4" id="KW-0378">Hydrolase</keyword>
<feature type="signal peptide" evidence="2">
    <location>
        <begin position="1"/>
        <end position="28"/>
    </location>
</feature>
<feature type="domain" description="BD-FAE-like" evidence="3">
    <location>
        <begin position="87"/>
        <end position="297"/>
    </location>
</feature>
<dbReference type="InterPro" id="IPR050300">
    <property type="entry name" value="GDXG_lipolytic_enzyme"/>
</dbReference>